<dbReference type="Proteomes" id="UP000186819">
    <property type="component" value="Unassembled WGS sequence"/>
</dbReference>
<dbReference type="EMBL" id="FTMD01000012">
    <property type="protein sequence ID" value="SIR28241.1"/>
    <property type="molecule type" value="Genomic_DNA"/>
</dbReference>
<dbReference type="SUPFAM" id="SSF48452">
    <property type="entry name" value="TPR-like"/>
    <property type="match status" value="1"/>
</dbReference>
<feature type="repeat" description="TPR" evidence="3">
    <location>
        <begin position="610"/>
        <end position="643"/>
    </location>
</feature>
<feature type="transmembrane region" description="Helical" evidence="4">
    <location>
        <begin position="100"/>
        <end position="122"/>
    </location>
</feature>
<dbReference type="AlphaFoldDB" id="A0A1N6ZNF1"/>
<dbReference type="PROSITE" id="PS50005">
    <property type="entry name" value="TPR"/>
    <property type="match status" value="5"/>
</dbReference>
<dbReference type="STRING" id="34027.SAMN05421829_11277"/>
<accession>A0A1N6ZNF1</accession>
<proteinExistence type="predicted"/>
<evidence type="ECO:0000313" key="5">
    <source>
        <dbReference type="EMBL" id="SIR28241.1"/>
    </source>
</evidence>
<evidence type="ECO:0000313" key="6">
    <source>
        <dbReference type="Proteomes" id="UP000186819"/>
    </source>
</evidence>
<feature type="transmembrane region" description="Helical" evidence="4">
    <location>
        <begin position="157"/>
        <end position="177"/>
    </location>
</feature>
<evidence type="ECO:0000256" key="2">
    <source>
        <dbReference type="ARBA" id="ARBA00022803"/>
    </source>
</evidence>
<dbReference type="PANTHER" id="PTHR44227">
    <property type="match status" value="1"/>
</dbReference>
<dbReference type="InterPro" id="IPR019734">
    <property type="entry name" value="TPR_rpt"/>
</dbReference>
<feature type="transmembrane region" description="Helical" evidence="4">
    <location>
        <begin position="186"/>
        <end position="201"/>
    </location>
</feature>
<dbReference type="OrthoDB" id="8566379at2"/>
<keyword evidence="6" id="KW-1185">Reference proteome</keyword>
<dbReference type="SMART" id="SM00028">
    <property type="entry name" value="TPR"/>
    <property type="match status" value="7"/>
</dbReference>
<dbReference type="GO" id="GO:0042802">
    <property type="term" value="F:identical protein binding"/>
    <property type="evidence" value="ECO:0007669"/>
    <property type="project" value="InterPro"/>
</dbReference>
<evidence type="ECO:0000256" key="1">
    <source>
        <dbReference type="ARBA" id="ARBA00022737"/>
    </source>
</evidence>
<feature type="transmembrane region" description="Helical" evidence="4">
    <location>
        <begin position="134"/>
        <end position="151"/>
    </location>
</feature>
<dbReference type="Pfam" id="PF07719">
    <property type="entry name" value="TPR_2"/>
    <property type="match status" value="1"/>
</dbReference>
<feature type="transmembrane region" description="Helical" evidence="4">
    <location>
        <begin position="17"/>
        <end position="38"/>
    </location>
</feature>
<keyword evidence="2 3" id="KW-0802">TPR repeat</keyword>
<keyword evidence="1" id="KW-0677">Repeat</keyword>
<dbReference type="InterPro" id="IPR052346">
    <property type="entry name" value="O-mannosyl-transferase_TMTC"/>
</dbReference>
<dbReference type="PROSITE" id="PS50293">
    <property type="entry name" value="TPR_REGION"/>
    <property type="match status" value="2"/>
</dbReference>
<dbReference type="RefSeq" id="WP_076603361.1">
    <property type="nucleotide sequence ID" value="NZ_FTMD01000012.1"/>
</dbReference>
<reference evidence="6" key="1">
    <citation type="submission" date="2017-01" db="EMBL/GenBank/DDBJ databases">
        <authorList>
            <person name="Varghese N."/>
            <person name="Submissions S."/>
        </authorList>
    </citation>
    <scope>NUCLEOTIDE SEQUENCE [LARGE SCALE GENOMIC DNA]</scope>
    <source>
        <strain evidence="6">ATCC 51758</strain>
    </source>
</reference>
<dbReference type="InterPro" id="IPR013105">
    <property type="entry name" value="TPR_2"/>
</dbReference>
<sequence length="693" mass="76094">MNQTSAPLAAGREHPHWLLRTGLVAALIILIALAYHAAPQNSFHFDDAANIVRHGPVHMTDPDIDAIIRAARDGLLPQRVLPNVSFAIDWWRGNGSPAPFLVTNIIIHAATAVATLALLLLAFQRSGAPPLTSWIFASAATAIWAIHPIQVQAVTYVVQRMASMVALFMLITVIAYVRGRLTGRHGLWYPVAILAAVAAWFSKENAYILPALILLAEYTLCRDPGERIRSRADMAILALPIVIVIYLILDLAVFQGPVWNYVVPGYAHRDFTLSERLLTQPRVIFFHLGQMLMPLPERFSIEHEFALSTNLWTPWTTPLALAGILIWIVSGIWLALRSRFPAVGFLVLWVPATLAVESSVIALEIVFEHRMYLPSAGLAGLAGLGLMKLAERRLRVAAVGLAGLLTTGLFTATLYRIPTWRTPVTLYEHAVHHAPGVPRAWTNLATAYEDQDRSLEAIAAYTRALSLEPNRAIAHLNRGSSHRKLGNFVAAEADYRRFIELEPDDYRGPYALGALHAAAGRYDEAIRWLTAANQLNARTPLPLRELADVYFAAGRPDATVTALEGARGRDPAIATAEYFDLLGAAYGRLGRYDEAIEAFGRALRMEPALVTALLHRAFAYLRSGRLDAALADFDSAATAMPDNARAHYGRAETLMKLGRHTEALNAARRSLALDPAEMRAAQIIEALETNAAR</sequence>
<dbReference type="Pfam" id="PF07721">
    <property type="entry name" value="TPR_4"/>
    <property type="match status" value="1"/>
</dbReference>
<feature type="repeat" description="TPR" evidence="3">
    <location>
        <begin position="644"/>
        <end position="677"/>
    </location>
</feature>
<dbReference type="PANTHER" id="PTHR44227:SF3">
    <property type="entry name" value="PROTEIN O-MANNOSYL-TRANSFERASE TMTC4"/>
    <property type="match status" value="1"/>
</dbReference>
<feature type="transmembrane region" description="Helical" evidence="4">
    <location>
        <begin position="207"/>
        <end position="223"/>
    </location>
</feature>
<dbReference type="InterPro" id="IPR011717">
    <property type="entry name" value="TPR-4"/>
</dbReference>
<evidence type="ECO:0000256" key="4">
    <source>
        <dbReference type="SAM" id="Phobius"/>
    </source>
</evidence>
<dbReference type="Gene3D" id="1.25.40.10">
    <property type="entry name" value="Tetratricopeptide repeat domain"/>
    <property type="match status" value="2"/>
</dbReference>
<dbReference type="InterPro" id="IPR011990">
    <property type="entry name" value="TPR-like_helical_dom_sf"/>
</dbReference>
<keyword evidence="4" id="KW-0812">Transmembrane</keyword>
<feature type="transmembrane region" description="Helical" evidence="4">
    <location>
        <begin position="371"/>
        <end position="389"/>
    </location>
</feature>
<evidence type="ECO:0000256" key="3">
    <source>
        <dbReference type="PROSITE-ProRule" id="PRU00339"/>
    </source>
</evidence>
<gene>
    <name evidence="5" type="ORF">SAMN05421829_11277</name>
</gene>
<feature type="transmembrane region" description="Helical" evidence="4">
    <location>
        <begin position="315"/>
        <end position="336"/>
    </location>
</feature>
<feature type="repeat" description="TPR" evidence="3">
    <location>
        <begin position="472"/>
        <end position="505"/>
    </location>
</feature>
<organism evidence="5 6">
    <name type="scientific">Aromatoleum tolulyticum</name>
    <dbReference type="NCBI Taxonomy" id="34027"/>
    <lineage>
        <taxon>Bacteria</taxon>
        <taxon>Pseudomonadati</taxon>
        <taxon>Pseudomonadota</taxon>
        <taxon>Betaproteobacteria</taxon>
        <taxon>Rhodocyclales</taxon>
        <taxon>Rhodocyclaceae</taxon>
        <taxon>Aromatoleum</taxon>
    </lineage>
</organism>
<feature type="transmembrane region" description="Helical" evidence="4">
    <location>
        <begin position="396"/>
        <end position="415"/>
    </location>
</feature>
<protein>
    <submittedName>
        <fullName evidence="5">Tetratricopeptide (TPR) repeat</fullName>
    </submittedName>
</protein>
<dbReference type="Pfam" id="PF13432">
    <property type="entry name" value="TPR_16"/>
    <property type="match status" value="2"/>
</dbReference>
<feature type="repeat" description="TPR" evidence="3">
    <location>
        <begin position="438"/>
        <end position="471"/>
    </location>
</feature>
<keyword evidence="4" id="KW-0472">Membrane</keyword>
<keyword evidence="4" id="KW-1133">Transmembrane helix</keyword>
<name>A0A1N6ZNF1_9RHOO</name>
<feature type="transmembrane region" description="Helical" evidence="4">
    <location>
        <begin position="235"/>
        <end position="254"/>
    </location>
</feature>
<feature type="transmembrane region" description="Helical" evidence="4">
    <location>
        <begin position="343"/>
        <end position="365"/>
    </location>
</feature>
<feature type="repeat" description="TPR" evidence="3">
    <location>
        <begin position="576"/>
        <end position="609"/>
    </location>
</feature>